<gene>
    <name evidence="2" type="ORF">ABZ921_04230</name>
</gene>
<comment type="caution">
    <text evidence="2">The sequence shown here is derived from an EMBL/GenBank/DDBJ whole genome shotgun (WGS) entry which is preliminary data.</text>
</comment>
<dbReference type="RefSeq" id="WP_359345566.1">
    <property type="nucleotide sequence ID" value="NZ_JBEYXV010000002.1"/>
</dbReference>
<evidence type="ECO:0000313" key="3">
    <source>
        <dbReference type="Proteomes" id="UP001551176"/>
    </source>
</evidence>
<dbReference type="Pfam" id="PF19493">
    <property type="entry name" value="Trypco1"/>
    <property type="match status" value="1"/>
</dbReference>
<dbReference type="InterPro" id="IPR045794">
    <property type="entry name" value="Trypco1"/>
</dbReference>
<organism evidence="2 3">
    <name type="scientific">Streptomyces atriruber</name>
    <dbReference type="NCBI Taxonomy" id="545121"/>
    <lineage>
        <taxon>Bacteria</taxon>
        <taxon>Bacillati</taxon>
        <taxon>Actinomycetota</taxon>
        <taxon>Actinomycetes</taxon>
        <taxon>Kitasatosporales</taxon>
        <taxon>Streptomycetaceae</taxon>
        <taxon>Streptomyces</taxon>
    </lineage>
</organism>
<name>A0ABV3BH48_9ACTN</name>
<evidence type="ECO:0000313" key="2">
    <source>
        <dbReference type="EMBL" id="MEU6819815.1"/>
    </source>
</evidence>
<keyword evidence="3" id="KW-1185">Reference proteome</keyword>
<dbReference type="NCBIfam" id="NF041216">
    <property type="entry name" value="CU044_2847_fam"/>
    <property type="match status" value="1"/>
</dbReference>
<protein>
    <submittedName>
        <fullName evidence="2">CU044_2847 family protein</fullName>
    </submittedName>
</protein>
<sequence>MRVGEVELLVEAASVPGSEPTSRLRDAGQQVVASFDVARDAVVEIATSTAQAVGRLREQAVRPEQIEVEFGLKFSAQGNVIVAGASGEASVVVRMTYQAPTSGPRA</sequence>
<dbReference type="Proteomes" id="UP001551176">
    <property type="component" value="Unassembled WGS sequence"/>
</dbReference>
<reference evidence="2 3" key="1">
    <citation type="submission" date="2024-06" db="EMBL/GenBank/DDBJ databases">
        <title>The Natural Products Discovery Center: Release of the First 8490 Sequenced Strains for Exploring Actinobacteria Biosynthetic Diversity.</title>
        <authorList>
            <person name="Kalkreuter E."/>
            <person name="Kautsar S.A."/>
            <person name="Yang D."/>
            <person name="Bader C.D."/>
            <person name="Teijaro C.N."/>
            <person name="Fluegel L."/>
            <person name="Davis C.M."/>
            <person name="Simpson J.R."/>
            <person name="Lauterbach L."/>
            <person name="Steele A.D."/>
            <person name="Gui C."/>
            <person name="Meng S."/>
            <person name="Li G."/>
            <person name="Viehrig K."/>
            <person name="Ye F."/>
            <person name="Su P."/>
            <person name="Kiefer A.F."/>
            <person name="Nichols A."/>
            <person name="Cepeda A.J."/>
            <person name="Yan W."/>
            <person name="Fan B."/>
            <person name="Jiang Y."/>
            <person name="Adhikari A."/>
            <person name="Zheng C.-J."/>
            <person name="Schuster L."/>
            <person name="Cowan T.M."/>
            <person name="Smanski M.J."/>
            <person name="Chevrette M.G."/>
            <person name="De Carvalho L.P.S."/>
            <person name="Shen B."/>
        </authorList>
    </citation>
    <scope>NUCLEOTIDE SEQUENCE [LARGE SCALE GENOMIC DNA]</scope>
    <source>
        <strain evidence="2 3">NPDC046838</strain>
    </source>
</reference>
<feature type="domain" description="Trypsin-co-occurring" evidence="1">
    <location>
        <begin position="6"/>
        <end position="98"/>
    </location>
</feature>
<accession>A0ABV3BH48</accession>
<dbReference type="EMBL" id="JBEYXV010000002">
    <property type="protein sequence ID" value="MEU6819815.1"/>
    <property type="molecule type" value="Genomic_DNA"/>
</dbReference>
<proteinExistence type="predicted"/>
<evidence type="ECO:0000259" key="1">
    <source>
        <dbReference type="Pfam" id="PF19493"/>
    </source>
</evidence>